<name>A0A4R3TFQ4_9FIRM</name>
<protein>
    <submittedName>
        <fullName evidence="1">Uncharacterized protein</fullName>
    </submittedName>
</protein>
<sequence>MAILTANGVALSAPVSIKTDDEIIWSSNTGRVANGDMEGDVVKEKKTLTIEWGLLQEPEMEKIKNNVIAGYFPLIFNGGGGAGFTIESYRGTLSAEHIGELDDGIYWYRKATVKVVQK</sequence>
<evidence type="ECO:0000313" key="1">
    <source>
        <dbReference type="EMBL" id="TCU60024.1"/>
    </source>
</evidence>
<proteinExistence type="predicted"/>
<dbReference type="EMBL" id="SMBP01000009">
    <property type="protein sequence ID" value="TCU60024.1"/>
    <property type="molecule type" value="Genomic_DNA"/>
</dbReference>
<reference evidence="1 2" key="1">
    <citation type="submission" date="2019-03" db="EMBL/GenBank/DDBJ databases">
        <title>Genomic Encyclopedia of Type Strains, Phase IV (KMG-IV): sequencing the most valuable type-strain genomes for metagenomic binning, comparative biology and taxonomic classification.</title>
        <authorList>
            <person name="Goeker M."/>
        </authorList>
    </citation>
    <scope>NUCLEOTIDE SEQUENCE [LARGE SCALE GENOMIC DNA]</scope>
    <source>
        <strain evidence="1 2">DSM 29481</strain>
    </source>
</reference>
<dbReference type="Proteomes" id="UP000295773">
    <property type="component" value="Unassembled WGS sequence"/>
</dbReference>
<dbReference type="AlphaFoldDB" id="A0A4R3TFQ4"/>
<comment type="caution">
    <text evidence="1">The sequence shown here is derived from an EMBL/GenBank/DDBJ whole genome shotgun (WGS) entry which is preliminary data.</text>
</comment>
<dbReference type="RefSeq" id="WP_132224725.1">
    <property type="nucleotide sequence ID" value="NZ_JADPGE010000012.1"/>
</dbReference>
<keyword evidence="2" id="KW-1185">Reference proteome</keyword>
<gene>
    <name evidence="1" type="ORF">EDD61_10961</name>
</gene>
<evidence type="ECO:0000313" key="2">
    <source>
        <dbReference type="Proteomes" id="UP000295773"/>
    </source>
</evidence>
<accession>A0A4R3TFQ4</accession>
<organism evidence="1 2">
    <name type="scientific">Longicatena caecimuris</name>
    <dbReference type="NCBI Taxonomy" id="1796635"/>
    <lineage>
        <taxon>Bacteria</taxon>
        <taxon>Bacillati</taxon>
        <taxon>Bacillota</taxon>
        <taxon>Erysipelotrichia</taxon>
        <taxon>Erysipelotrichales</taxon>
        <taxon>Erysipelotrichaceae</taxon>
        <taxon>Longicatena</taxon>
    </lineage>
</organism>